<dbReference type="SUPFAM" id="SSF52743">
    <property type="entry name" value="Subtilisin-like"/>
    <property type="match status" value="1"/>
</dbReference>
<proteinExistence type="inferred from homology"/>
<dbReference type="PROSITE" id="PS00137">
    <property type="entry name" value="SUBTILASE_HIS"/>
    <property type="match status" value="1"/>
</dbReference>
<dbReference type="InterPro" id="IPR000209">
    <property type="entry name" value="Peptidase_S8/S53_dom"/>
</dbReference>
<dbReference type="PANTHER" id="PTHR43806:SF11">
    <property type="entry name" value="CEREVISIN-RELATED"/>
    <property type="match status" value="1"/>
</dbReference>
<evidence type="ECO:0000259" key="7">
    <source>
        <dbReference type="Pfam" id="PF00082"/>
    </source>
</evidence>
<dbReference type="RefSeq" id="WP_185046066.1">
    <property type="nucleotide sequence ID" value="NZ_BAABFG010000005.1"/>
</dbReference>
<feature type="active site" description="Charge relay system" evidence="5">
    <location>
        <position position="311"/>
    </location>
</feature>
<feature type="compositionally biased region" description="Low complexity" evidence="6">
    <location>
        <begin position="11"/>
        <end position="26"/>
    </location>
</feature>
<dbReference type="PROSITE" id="PS00138">
    <property type="entry name" value="SUBTILASE_SER"/>
    <property type="match status" value="1"/>
</dbReference>
<evidence type="ECO:0000256" key="4">
    <source>
        <dbReference type="ARBA" id="ARBA00022825"/>
    </source>
</evidence>
<feature type="active site" description="Charge relay system" evidence="5">
    <location>
        <position position="277"/>
    </location>
</feature>
<comment type="similarity">
    <text evidence="1 5">Belongs to the peptidase S8 family.</text>
</comment>
<dbReference type="InterPro" id="IPR050131">
    <property type="entry name" value="Peptidase_S8_subtilisin-like"/>
</dbReference>
<feature type="region of interest" description="Disordered" evidence="6">
    <location>
        <begin position="1"/>
        <end position="31"/>
    </location>
</feature>
<reference evidence="8 9" key="1">
    <citation type="submission" date="2020-08" db="EMBL/GenBank/DDBJ databases">
        <title>Sequencing the genomes of 1000 actinobacteria strains.</title>
        <authorList>
            <person name="Klenk H.-P."/>
        </authorList>
    </citation>
    <scope>NUCLEOTIDE SEQUENCE [LARGE SCALE GENOMIC DNA]</scope>
    <source>
        <strain evidence="8 9">DSM 45809</strain>
    </source>
</reference>
<dbReference type="GO" id="GO:0004252">
    <property type="term" value="F:serine-type endopeptidase activity"/>
    <property type="evidence" value="ECO:0007669"/>
    <property type="project" value="UniProtKB-UniRule"/>
</dbReference>
<evidence type="ECO:0000256" key="6">
    <source>
        <dbReference type="SAM" id="MobiDB-lite"/>
    </source>
</evidence>
<dbReference type="Proteomes" id="UP000546162">
    <property type="component" value="Unassembled WGS sequence"/>
</dbReference>
<evidence type="ECO:0000256" key="5">
    <source>
        <dbReference type="PROSITE-ProRule" id="PRU01240"/>
    </source>
</evidence>
<evidence type="ECO:0000313" key="8">
    <source>
        <dbReference type="EMBL" id="MBB4745709.1"/>
    </source>
</evidence>
<dbReference type="InterPro" id="IPR023828">
    <property type="entry name" value="Peptidase_S8_Ser-AS"/>
</dbReference>
<keyword evidence="2 5" id="KW-0645">Protease</keyword>
<evidence type="ECO:0000256" key="3">
    <source>
        <dbReference type="ARBA" id="ARBA00022801"/>
    </source>
</evidence>
<gene>
    <name evidence="8" type="ORF">BJY16_009168</name>
</gene>
<evidence type="ECO:0000256" key="1">
    <source>
        <dbReference type="ARBA" id="ARBA00011073"/>
    </source>
</evidence>
<evidence type="ECO:0000256" key="2">
    <source>
        <dbReference type="ARBA" id="ARBA00022670"/>
    </source>
</evidence>
<evidence type="ECO:0000313" key="9">
    <source>
        <dbReference type="Proteomes" id="UP000546162"/>
    </source>
</evidence>
<comment type="caution">
    <text evidence="8">The sequence shown here is derived from an EMBL/GenBank/DDBJ whole genome shotgun (WGS) entry which is preliminary data.</text>
</comment>
<dbReference type="GO" id="GO:0005615">
    <property type="term" value="C:extracellular space"/>
    <property type="evidence" value="ECO:0007669"/>
    <property type="project" value="TreeGrafter"/>
</dbReference>
<dbReference type="InterPro" id="IPR015500">
    <property type="entry name" value="Peptidase_S8_subtilisin-rel"/>
</dbReference>
<feature type="domain" description="Peptidase S8/S53" evidence="7">
    <location>
        <begin position="268"/>
        <end position="501"/>
    </location>
</feature>
<dbReference type="GO" id="GO:0006508">
    <property type="term" value="P:proteolysis"/>
    <property type="evidence" value="ECO:0007669"/>
    <property type="project" value="UniProtKB-KW"/>
</dbReference>
<keyword evidence="9" id="KW-1185">Reference proteome</keyword>
<dbReference type="InterPro" id="IPR022398">
    <property type="entry name" value="Peptidase_S8_His-AS"/>
</dbReference>
<keyword evidence="3 5" id="KW-0378">Hydrolase</keyword>
<dbReference type="Pfam" id="PF00082">
    <property type="entry name" value="Peptidase_S8"/>
    <property type="match status" value="1"/>
</dbReference>
<sequence length="657" mass="67640">MPDSEGRRGSTARSHSTAASTTASTAIPESHEIPVGVQPTAQYLIAPRSRANAHQLGVQPLSAGMLNAAVQGLDVVRRIQRPHATLATLGVGQGDATDILVANMEPEHAQLIAATAPQLVVGHNSALTYGGGPALMQDASVFGMFPAAAVKPKEIRFKVLGENDRPLDGAVVTLTGDTVPSQGTTNSKGEVSLDLYTLHDRPARSLFVMRPGGYWDLYLTEPVVSDAAVNVVRLRGYAETISGFPRGFQHGWGQRLMGLDRLGPNLRGEGVKVAIIDSGADNTHPLLSHLKIGRDFTDGNTTAWSNDLVGHGSHCAGVIGARSEDQLRGFVPEAEIHVLKVFPGGRYDSLIDALDYCIDHHIDVVNMSLGGDTEINAVVEETLTAAVNAGVACIVAAGNSGDAVKYPARSPYSFAVSAVGSIGEVQPNSWDRSNLRPQFLAADGIFSPAFTCFGPEVAVCAPGVAIISTVPGGNFESQSGTSMAAPHVTGLAALLLAHHPVFRQTFAARGPARVAGLFSMIRSLCAPYGFGPTRVGAGMPTLAPVANMLIPAGQQDQPGSSGAAATPGTAGTSGVAGAPGIVGTPGLPGFAPGLTPVPASAVGGIMAPQAAGPMAAGFMPFAAVPGLVPVPVAPGAWPYPHQQPPVNWILAQAGIHY</sequence>
<organism evidence="8 9">
    <name type="scientific">Actinoplanes octamycinicus</name>
    <dbReference type="NCBI Taxonomy" id="135948"/>
    <lineage>
        <taxon>Bacteria</taxon>
        <taxon>Bacillati</taxon>
        <taxon>Actinomycetota</taxon>
        <taxon>Actinomycetes</taxon>
        <taxon>Micromonosporales</taxon>
        <taxon>Micromonosporaceae</taxon>
        <taxon>Actinoplanes</taxon>
    </lineage>
</organism>
<keyword evidence="4 5" id="KW-0720">Serine protease</keyword>
<name>A0A7W7H891_9ACTN</name>
<dbReference type="Gene3D" id="3.40.50.200">
    <property type="entry name" value="Peptidase S8/S53 domain"/>
    <property type="match status" value="1"/>
</dbReference>
<dbReference type="PROSITE" id="PS51892">
    <property type="entry name" value="SUBTILASE"/>
    <property type="match status" value="1"/>
</dbReference>
<dbReference type="InterPro" id="IPR036852">
    <property type="entry name" value="Peptidase_S8/S53_dom_sf"/>
</dbReference>
<dbReference type="AlphaFoldDB" id="A0A7W7H891"/>
<dbReference type="EMBL" id="JACHNB010000001">
    <property type="protein sequence ID" value="MBB4745709.1"/>
    <property type="molecule type" value="Genomic_DNA"/>
</dbReference>
<dbReference type="PANTHER" id="PTHR43806">
    <property type="entry name" value="PEPTIDASE S8"/>
    <property type="match status" value="1"/>
</dbReference>
<protein>
    <submittedName>
        <fullName evidence="8">Subtilisin family serine protease</fullName>
    </submittedName>
</protein>
<accession>A0A7W7H891</accession>
<dbReference type="PRINTS" id="PR00723">
    <property type="entry name" value="SUBTILISIN"/>
</dbReference>
<feature type="active site" description="Charge relay system" evidence="5">
    <location>
        <position position="482"/>
    </location>
</feature>